<feature type="compositionally biased region" description="Basic residues" evidence="1">
    <location>
        <begin position="41"/>
        <end position="53"/>
    </location>
</feature>
<feature type="region of interest" description="Disordered" evidence="1">
    <location>
        <begin position="41"/>
        <end position="74"/>
    </location>
</feature>
<protein>
    <submittedName>
        <fullName evidence="2">Uncharacterized protein</fullName>
    </submittedName>
</protein>
<feature type="non-terminal residue" evidence="2">
    <location>
        <position position="1"/>
    </location>
</feature>
<dbReference type="Proteomes" id="UP001341840">
    <property type="component" value="Unassembled WGS sequence"/>
</dbReference>
<evidence type="ECO:0000256" key="1">
    <source>
        <dbReference type="SAM" id="MobiDB-lite"/>
    </source>
</evidence>
<keyword evidence="3" id="KW-1185">Reference proteome</keyword>
<comment type="caution">
    <text evidence="2">The sequence shown here is derived from an EMBL/GenBank/DDBJ whole genome shotgun (WGS) entry which is preliminary data.</text>
</comment>
<organism evidence="2 3">
    <name type="scientific">Stylosanthes scabra</name>
    <dbReference type="NCBI Taxonomy" id="79078"/>
    <lineage>
        <taxon>Eukaryota</taxon>
        <taxon>Viridiplantae</taxon>
        <taxon>Streptophyta</taxon>
        <taxon>Embryophyta</taxon>
        <taxon>Tracheophyta</taxon>
        <taxon>Spermatophyta</taxon>
        <taxon>Magnoliopsida</taxon>
        <taxon>eudicotyledons</taxon>
        <taxon>Gunneridae</taxon>
        <taxon>Pentapetalae</taxon>
        <taxon>rosids</taxon>
        <taxon>fabids</taxon>
        <taxon>Fabales</taxon>
        <taxon>Fabaceae</taxon>
        <taxon>Papilionoideae</taxon>
        <taxon>50 kb inversion clade</taxon>
        <taxon>dalbergioids sensu lato</taxon>
        <taxon>Dalbergieae</taxon>
        <taxon>Pterocarpus clade</taxon>
        <taxon>Stylosanthes</taxon>
    </lineage>
</organism>
<proteinExistence type="predicted"/>
<gene>
    <name evidence="2" type="ORF">PIB30_079015</name>
</gene>
<reference evidence="2 3" key="1">
    <citation type="journal article" date="2023" name="Plants (Basel)">
        <title>Bridging the Gap: Combining Genomics and Transcriptomics Approaches to Understand Stylosanthes scabra, an Orphan Legume from the Brazilian Caatinga.</title>
        <authorList>
            <person name="Ferreira-Neto J.R.C."/>
            <person name="da Silva M.D."/>
            <person name="Binneck E."/>
            <person name="de Melo N.F."/>
            <person name="da Silva R.H."/>
            <person name="de Melo A.L.T.M."/>
            <person name="Pandolfi V."/>
            <person name="Bustamante F.O."/>
            <person name="Brasileiro-Vidal A.C."/>
            <person name="Benko-Iseppon A.M."/>
        </authorList>
    </citation>
    <scope>NUCLEOTIDE SEQUENCE [LARGE SCALE GENOMIC DNA]</scope>
    <source>
        <tissue evidence="2">Leaves</tissue>
    </source>
</reference>
<evidence type="ECO:0000313" key="3">
    <source>
        <dbReference type="Proteomes" id="UP001341840"/>
    </source>
</evidence>
<sequence>PLTSQNTCTLPLNTSHLLRFMHPYTLIHASITFGLGQAKSKTRSHTHPHKHGHTFAPTLTLHPSPSRPPPTLSMTPTWSSTNINTHPCIPSLILSRLAWGRHGQGLLITLPSSTSSFHKPQARPQSHASIRPALCLP</sequence>
<accession>A0ABU6ZPK4</accession>
<dbReference type="EMBL" id="JASCZI010272968">
    <property type="protein sequence ID" value="MED6223939.1"/>
    <property type="molecule type" value="Genomic_DNA"/>
</dbReference>
<feature type="compositionally biased region" description="Polar residues" evidence="1">
    <location>
        <begin position="114"/>
        <end position="128"/>
    </location>
</feature>
<feature type="region of interest" description="Disordered" evidence="1">
    <location>
        <begin position="114"/>
        <end position="137"/>
    </location>
</feature>
<evidence type="ECO:0000313" key="2">
    <source>
        <dbReference type="EMBL" id="MED6223939.1"/>
    </source>
</evidence>
<name>A0ABU6ZPK4_9FABA</name>